<dbReference type="NCBIfam" id="NF007773">
    <property type="entry name" value="PRK10459.1"/>
    <property type="match status" value="1"/>
</dbReference>
<keyword evidence="4 7" id="KW-0812">Transmembrane</keyword>
<accession>A0AA49GLZ2</accession>
<keyword evidence="3" id="KW-1003">Cell membrane</keyword>
<evidence type="ECO:0000256" key="4">
    <source>
        <dbReference type="ARBA" id="ARBA00022692"/>
    </source>
</evidence>
<gene>
    <name evidence="8" type="ORF">K4G66_25985</name>
</gene>
<dbReference type="PANTHER" id="PTHR30250:SF10">
    <property type="entry name" value="LIPOPOLYSACCHARIDE BIOSYNTHESIS PROTEIN WZXC"/>
    <property type="match status" value="1"/>
</dbReference>
<reference evidence="8" key="1">
    <citation type="journal article" date="2023" name="Comput. Struct. Biotechnol. J.">
        <title>Discovery of a novel marine Bacteroidetes with a rich repertoire of carbohydrate-active enzymes.</title>
        <authorList>
            <person name="Chen B."/>
            <person name="Liu G."/>
            <person name="Chen Q."/>
            <person name="Wang H."/>
            <person name="Liu L."/>
            <person name="Tang K."/>
        </authorList>
    </citation>
    <scope>NUCLEOTIDE SEQUENCE</scope>
    <source>
        <strain evidence="8">TK19036</strain>
    </source>
</reference>
<dbReference type="Pfam" id="PF13440">
    <property type="entry name" value="Polysacc_synt_3"/>
    <property type="match status" value="1"/>
</dbReference>
<dbReference type="InterPro" id="IPR050833">
    <property type="entry name" value="Poly_Biosynth_Transport"/>
</dbReference>
<dbReference type="EMBL" id="CP120682">
    <property type="protein sequence ID" value="WKN35823.1"/>
    <property type="molecule type" value="Genomic_DNA"/>
</dbReference>
<feature type="transmembrane region" description="Helical" evidence="7">
    <location>
        <begin position="378"/>
        <end position="399"/>
    </location>
</feature>
<feature type="transmembrane region" description="Helical" evidence="7">
    <location>
        <begin position="173"/>
        <end position="191"/>
    </location>
</feature>
<feature type="transmembrane region" description="Helical" evidence="7">
    <location>
        <begin position="80"/>
        <end position="103"/>
    </location>
</feature>
<keyword evidence="5 7" id="KW-1133">Transmembrane helix</keyword>
<evidence type="ECO:0000313" key="8">
    <source>
        <dbReference type="EMBL" id="WKN35823.1"/>
    </source>
</evidence>
<feature type="transmembrane region" description="Helical" evidence="7">
    <location>
        <begin position="42"/>
        <end position="68"/>
    </location>
</feature>
<feature type="transmembrane region" description="Helical" evidence="7">
    <location>
        <begin position="443"/>
        <end position="464"/>
    </location>
</feature>
<evidence type="ECO:0000256" key="6">
    <source>
        <dbReference type="ARBA" id="ARBA00023136"/>
    </source>
</evidence>
<feature type="transmembrane region" description="Helical" evidence="7">
    <location>
        <begin position="148"/>
        <end position="167"/>
    </location>
</feature>
<evidence type="ECO:0000256" key="7">
    <source>
        <dbReference type="SAM" id="Phobius"/>
    </source>
</evidence>
<sequence length="492" mass="54937">MKNLKEKTISGVFWSAFTQVFRQSFSFITTIFLVRLLSPEAFGLIGMVTVLTGFATIFIDVGFGSALIQKKSVSQLELSSVFWFNIAVGALLTLLFFTVAPLVANFYEQPLLLPLTRILSLSFLLGSFGTVQKTILAKDINFKAPFKIQAYVQPIAAIVTLAMAYYGWGVWALVVQVILSTALTSLALWLSSTWRPSMAFRWSALQSMFGFSLNLLGNDTLNYWVRNVDNLLVGRYLGTAELGIYSKSYSILTLPLRNISRVVSKVLFPSLAQVQDQKEKVKAIYLKIIRTISLISFPLMMGLLVVSDRFVPLVYGEQWVSMIPLVQVFCVLGMFQSIGHAISNLYLSQGRSDLMFRVGTVLRVFLIMAIVVGLRWGILGVAISYTAMSIVASFVDHYYAGKLVGLSVREIFRYLSGVFFASLFMGLVVKGCAYLLLPYMSDMTVLVLQTVVGAGVYGLILYVCRVEALTEVIQLYQERRQKKQARKMKVVV</sequence>
<name>A0AA49GLZ2_9BACT</name>
<dbReference type="GO" id="GO:0005886">
    <property type="term" value="C:plasma membrane"/>
    <property type="evidence" value="ECO:0007669"/>
    <property type="project" value="UniProtKB-SubCell"/>
</dbReference>
<comment type="similarity">
    <text evidence="2">Belongs to the polysaccharide synthase family.</text>
</comment>
<comment type="subcellular location">
    <subcellularLocation>
        <location evidence="1">Cell membrane</location>
        <topology evidence="1">Multi-pass membrane protein</topology>
    </subcellularLocation>
</comment>
<reference evidence="8" key="2">
    <citation type="journal article" date="2024" name="Antonie Van Leeuwenhoek">
        <title>Roseihalotalea indica gen. nov., sp. nov., a halophilic Bacteroidetes from mesopelagic Southwest Indian Ocean with higher carbohydrate metabolic potential.</title>
        <authorList>
            <person name="Chen B."/>
            <person name="Zhang M."/>
            <person name="Lin D."/>
            <person name="Ye J."/>
            <person name="Tang K."/>
        </authorList>
    </citation>
    <scope>NUCLEOTIDE SEQUENCE</scope>
    <source>
        <strain evidence="8">TK19036</strain>
    </source>
</reference>
<dbReference type="AlphaFoldDB" id="A0AA49GLZ2"/>
<feature type="transmembrane region" description="Helical" evidence="7">
    <location>
        <begin position="12"/>
        <end position="36"/>
    </location>
</feature>
<dbReference type="CDD" id="cd13127">
    <property type="entry name" value="MATE_tuaB_like"/>
    <property type="match status" value="1"/>
</dbReference>
<proteinExistence type="inferred from homology"/>
<feature type="transmembrane region" description="Helical" evidence="7">
    <location>
        <begin position="411"/>
        <end position="437"/>
    </location>
</feature>
<protein>
    <submittedName>
        <fullName evidence="8">MOP flippase family protein</fullName>
    </submittedName>
</protein>
<feature type="transmembrane region" description="Helical" evidence="7">
    <location>
        <begin position="354"/>
        <end position="372"/>
    </location>
</feature>
<keyword evidence="6 7" id="KW-0472">Membrane</keyword>
<feature type="transmembrane region" description="Helical" evidence="7">
    <location>
        <begin position="288"/>
        <end position="307"/>
    </location>
</feature>
<feature type="transmembrane region" description="Helical" evidence="7">
    <location>
        <begin position="319"/>
        <end position="342"/>
    </location>
</feature>
<evidence type="ECO:0000256" key="2">
    <source>
        <dbReference type="ARBA" id="ARBA00007430"/>
    </source>
</evidence>
<evidence type="ECO:0000256" key="5">
    <source>
        <dbReference type="ARBA" id="ARBA00022989"/>
    </source>
</evidence>
<dbReference type="PANTHER" id="PTHR30250">
    <property type="entry name" value="PST FAMILY PREDICTED COLANIC ACID TRANSPORTER"/>
    <property type="match status" value="1"/>
</dbReference>
<organism evidence="8">
    <name type="scientific">Roseihalotalea indica</name>
    <dbReference type="NCBI Taxonomy" id="2867963"/>
    <lineage>
        <taxon>Bacteria</taxon>
        <taxon>Pseudomonadati</taxon>
        <taxon>Bacteroidota</taxon>
        <taxon>Cytophagia</taxon>
        <taxon>Cytophagales</taxon>
        <taxon>Catalimonadaceae</taxon>
        <taxon>Roseihalotalea</taxon>
    </lineage>
</organism>
<evidence type="ECO:0000256" key="3">
    <source>
        <dbReference type="ARBA" id="ARBA00022475"/>
    </source>
</evidence>
<feature type="transmembrane region" description="Helical" evidence="7">
    <location>
        <begin position="115"/>
        <end position="136"/>
    </location>
</feature>
<evidence type="ECO:0000256" key="1">
    <source>
        <dbReference type="ARBA" id="ARBA00004651"/>
    </source>
</evidence>